<dbReference type="Proteomes" id="UP001345691">
    <property type="component" value="Unassembled WGS sequence"/>
</dbReference>
<accession>A0ABR0IV31</accession>
<organism evidence="2 3">
    <name type="scientific">Exophiala sideris</name>
    <dbReference type="NCBI Taxonomy" id="1016849"/>
    <lineage>
        <taxon>Eukaryota</taxon>
        <taxon>Fungi</taxon>
        <taxon>Dikarya</taxon>
        <taxon>Ascomycota</taxon>
        <taxon>Pezizomycotina</taxon>
        <taxon>Eurotiomycetes</taxon>
        <taxon>Chaetothyriomycetidae</taxon>
        <taxon>Chaetothyriales</taxon>
        <taxon>Herpotrichiellaceae</taxon>
        <taxon>Exophiala</taxon>
    </lineage>
</organism>
<keyword evidence="3" id="KW-1185">Reference proteome</keyword>
<gene>
    <name evidence="2" type="ORF">LTR69_011147</name>
</gene>
<protein>
    <recommendedName>
        <fullName evidence="4">BTB domain-containing protein</fullName>
    </recommendedName>
</protein>
<name>A0ABR0IV31_9EURO</name>
<feature type="region of interest" description="Disordered" evidence="1">
    <location>
        <begin position="228"/>
        <end position="261"/>
    </location>
</feature>
<evidence type="ECO:0008006" key="4">
    <source>
        <dbReference type="Google" id="ProtNLM"/>
    </source>
</evidence>
<dbReference type="EMBL" id="JAVRRF010000047">
    <property type="protein sequence ID" value="KAK5049183.1"/>
    <property type="molecule type" value="Genomic_DNA"/>
</dbReference>
<evidence type="ECO:0000313" key="3">
    <source>
        <dbReference type="Proteomes" id="UP001345691"/>
    </source>
</evidence>
<comment type="caution">
    <text evidence="2">The sequence shown here is derived from an EMBL/GenBank/DDBJ whole genome shotgun (WGS) entry which is preliminary data.</text>
</comment>
<sequence>MANFNERDARRFSLSPTVAVQLISRELGRGATYHLPSSLLQKYTNLLDEPRNADDQNPIHPVQVNVDAFPIDISPFVDWLYGGPEVLGTILRQPMFPCVDQYKRLWNLACRLQAEELKNQMVDHVQSLEFDNGFVYIMLGSENFRPTRPGSSALGDYMCDKVAYEIMDKGWAQFIQVAGETWETLMIRDDLCATVIKRLMEKLRSAWLLKKNEGELQDPATQMTCKWHGHTEKSKLDCPRDQAEPPRKKAKTTTEPGVAEK</sequence>
<evidence type="ECO:0000313" key="2">
    <source>
        <dbReference type="EMBL" id="KAK5049183.1"/>
    </source>
</evidence>
<feature type="compositionally biased region" description="Basic and acidic residues" evidence="1">
    <location>
        <begin position="229"/>
        <end position="247"/>
    </location>
</feature>
<proteinExistence type="predicted"/>
<reference evidence="2 3" key="1">
    <citation type="submission" date="2023-08" db="EMBL/GenBank/DDBJ databases">
        <title>Black Yeasts Isolated from many extreme environments.</title>
        <authorList>
            <person name="Coleine C."/>
            <person name="Stajich J.E."/>
            <person name="Selbmann L."/>
        </authorList>
    </citation>
    <scope>NUCLEOTIDE SEQUENCE [LARGE SCALE GENOMIC DNA]</scope>
    <source>
        <strain evidence="2 3">CCFEE 6328</strain>
    </source>
</reference>
<evidence type="ECO:0000256" key="1">
    <source>
        <dbReference type="SAM" id="MobiDB-lite"/>
    </source>
</evidence>